<reference evidence="1 2" key="1">
    <citation type="submission" date="2015-03" db="EMBL/GenBank/DDBJ databases">
        <title>Draft genome of the nematode, Opisthorchis viverrini.</title>
        <authorList>
            <person name="Mitreva M."/>
        </authorList>
    </citation>
    <scope>NUCLEOTIDE SEQUENCE [LARGE SCALE GENOMIC DNA]</scope>
    <source>
        <strain evidence="1">Khon Kaen</strain>
    </source>
</reference>
<dbReference type="AlphaFoldDB" id="A0A1S8WPA8"/>
<organism evidence="1 2">
    <name type="scientific">Opisthorchis viverrini</name>
    <name type="common">Southeast Asian liver fluke</name>
    <dbReference type="NCBI Taxonomy" id="6198"/>
    <lineage>
        <taxon>Eukaryota</taxon>
        <taxon>Metazoa</taxon>
        <taxon>Spiralia</taxon>
        <taxon>Lophotrochozoa</taxon>
        <taxon>Platyhelminthes</taxon>
        <taxon>Trematoda</taxon>
        <taxon>Digenea</taxon>
        <taxon>Opisthorchiida</taxon>
        <taxon>Opisthorchiata</taxon>
        <taxon>Opisthorchiidae</taxon>
        <taxon>Opisthorchis</taxon>
    </lineage>
</organism>
<sequence length="95" mass="11269">MCLPKKHRYYSTGFHQLRAVISECPEFIGYASRNPRRRSVSGHIFVIVNIVSYAYNNVKVHDHVVREVNWFSVKNGSIHERRERGERWNGIDQRL</sequence>
<accession>A0A1S8WPA8</accession>
<feature type="non-terminal residue" evidence="1">
    <location>
        <position position="95"/>
    </location>
</feature>
<evidence type="ECO:0000313" key="2">
    <source>
        <dbReference type="Proteomes" id="UP000243686"/>
    </source>
</evidence>
<protein>
    <submittedName>
        <fullName evidence="1">Uncharacterized protein</fullName>
    </submittedName>
</protein>
<gene>
    <name evidence="1" type="ORF">X801_07967</name>
</gene>
<keyword evidence="2" id="KW-1185">Reference proteome</keyword>
<evidence type="ECO:0000313" key="1">
    <source>
        <dbReference type="EMBL" id="OON16221.1"/>
    </source>
</evidence>
<dbReference type="EMBL" id="KV898258">
    <property type="protein sequence ID" value="OON16221.1"/>
    <property type="molecule type" value="Genomic_DNA"/>
</dbReference>
<proteinExistence type="predicted"/>
<name>A0A1S8WPA8_OPIVI</name>
<dbReference type="Proteomes" id="UP000243686">
    <property type="component" value="Unassembled WGS sequence"/>
</dbReference>